<feature type="transmembrane region" description="Helical" evidence="2">
    <location>
        <begin position="152"/>
        <end position="173"/>
    </location>
</feature>
<comment type="caution">
    <text evidence="3">The sequence shown here is derived from an EMBL/GenBank/DDBJ whole genome shotgun (WGS) entry which is preliminary data.</text>
</comment>
<feature type="transmembrane region" description="Helical" evidence="2">
    <location>
        <begin position="122"/>
        <end position="140"/>
    </location>
</feature>
<name>A0AAV2H8J5_LYMST</name>
<dbReference type="InterPro" id="IPR045325">
    <property type="entry name" value="TMEM70/TMEM186/TMEM223"/>
</dbReference>
<dbReference type="PANTHER" id="PTHR13281:SF0">
    <property type="entry name" value="TRANSMEMBRANE PROTEIN 70, MITOCHONDRIAL"/>
    <property type="match status" value="1"/>
</dbReference>
<evidence type="ECO:0000256" key="2">
    <source>
        <dbReference type="SAM" id="Phobius"/>
    </source>
</evidence>
<evidence type="ECO:0000313" key="4">
    <source>
        <dbReference type="Proteomes" id="UP001497497"/>
    </source>
</evidence>
<dbReference type="EMBL" id="CAXITT010000043">
    <property type="protein sequence ID" value="CAL1529124.1"/>
    <property type="molecule type" value="Genomic_DNA"/>
</dbReference>
<accession>A0AAV2H8J5</accession>
<gene>
    <name evidence="3" type="ORF">GSLYS_00003279001</name>
</gene>
<keyword evidence="2" id="KW-0472">Membrane</keyword>
<proteinExistence type="inferred from homology"/>
<dbReference type="GO" id="GO:0031966">
    <property type="term" value="C:mitochondrial membrane"/>
    <property type="evidence" value="ECO:0007669"/>
    <property type="project" value="TreeGrafter"/>
</dbReference>
<keyword evidence="2" id="KW-0812">Transmembrane</keyword>
<dbReference type="Pfam" id="PF06979">
    <property type="entry name" value="TMEM70"/>
    <property type="match status" value="1"/>
</dbReference>
<dbReference type="Proteomes" id="UP001497497">
    <property type="component" value="Unassembled WGS sequence"/>
</dbReference>
<comment type="similarity">
    <text evidence="1">Belongs to the TMEM70 family.</text>
</comment>
<evidence type="ECO:0000256" key="1">
    <source>
        <dbReference type="ARBA" id="ARBA00005280"/>
    </source>
</evidence>
<organism evidence="3 4">
    <name type="scientific">Lymnaea stagnalis</name>
    <name type="common">Great pond snail</name>
    <name type="synonym">Helix stagnalis</name>
    <dbReference type="NCBI Taxonomy" id="6523"/>
    <lineage>
        <taxon>Eukaryota</taxon>
        <taxon>Metazoa</taxon>
        <taxon>Spiralia</taxon>
        <taxon>Lophotrochozoa</taxon>
        <taxon>Mollusca</taxon>
        <taxon>Gastropoda</taxon>
        <taxon>Heterobranchia</taxon>
        <taxon>Euthyneura</taxon>
        <taxon>Panpulmonata</taxon>
        <taxon>Hygrophila</taxon>
        <taxon>Lymnaeoidea</taxon>
        <taxon>Lymnaeidae</taxon>
        <taxon>Lymnaea</taxon>
    </lineage>
</organism>
<reference evidence="3 4" key="1">
    <citation type="submission" date="2024-04" db="EMBL/GenBank/DDBJ databases">
        <authorList>
            <consortium name="Genoscope - CEA"/>
            <person name="William W."/>
        </authorList>
    </citation>
    <scope>NUCLEOTIDE SEQUENCE [LARGE SCALE GENOMIC DNA]</scope>
</reference>
<protein>
    <submittedName>
        <fullName evidence="3">Uncharacterized protein</fullName>
    </submittedName>
</protein>
<keyword evidence="2" id="KW-1133">Transmembrane helix</keyword>
<evidence type="ECO:0000313" key="3">
    <source>
        <dbReference type="EMBL" id="CAL1529124.1"/>
    </source>
</evidence>
<sequence length="251" mass="28622">MLARVLRTPLKPGTMMSATFLRLQHHHHVSTQRHISPQTSPRSNLLAAPTFRDCFTTTGASGRRPAAAASFHSLNALPPFPENRPRDLKSFKTSAAAQPDYRDLGHLVYKGRHRNTIQFVKTLYFVNVVPCLAWSSYNFWWYYSRDVLDLPYAMPMLMNLSLMVAMPTAIHVVTRNIITELFFNPTTGVFTAAVVRITGSAITFSFTVNDVKAKESPLMCPTIDYKRRKYFVSKSHFRSLEVYRKLFGVDK</sequence>
<keyword evidence="4" id="KW-1185">Reference proteome</keyword>
<dbReference type="GO" id="GO:0033615">
    <property type="term" value="P:mitochondrial proton-transporting ATP synthase complex assembly"/>
    <property type="evidence" value="ECO:0007669"/>
    <property type="project" value="TreeGrafter"/>
</dbReference>
<dbReference type="PANTHER" id="PTHR13281">
    <property type="entry name" value="TRANSMEMBRANE PROTEIN 70, MITOCHONDRIAL"/>
    <property type="match status" value="1"/>
</dbReference>
<dbReference type="InterPro" id="IPR009724">
    <property type="entry name" value="TMEM70"/>
</dbReference>
<dbReference type="AlphaFoldDB" id="A0AAV2H8J5"/>